<keyword evidence="3" id="KW-1185">Reference proteome</keyword>
<dbReference type="EMBL" id="JBHLXH010000001">
    <property type="protein sequence ID" value="MFC0222686.1"/>
    <property type="molecule type" value="Genomic_DNA"/>
</dbReference>
<dbReference type="RefSeq" id="WP_378518339.1">
    <property type="nucleotide sequence ID" value="NZ_CBCSDI010000078.1"/>
</dbReference>
<feature type="domain" description="VTC" evidence="1">
    <location>
        <begin position="24"/>
        <end position="230"/>
    </location>
</feature>
<evidence type="ECO:0000313" key="2">
    <source>
        <dbReference type="EMBL" id="MFC0222686.1"/>
    </source>
</evidence>
<sequence length="259" mass="28382">MNLVDTLPTVGLDELNAEAALLTRVDRKYVVPAADLDLLLTGTPGLRVLEVGGRRESRYESTYLDTVGLDSWTSSAHRRRRRWKVRTRVYADTGECWLEVKTRGRRGATVKERLPHPGGDRLSVPEACGPWVREQLGQAHVSGVDPYGLVPTLHTAYARTTFLLPGGTGRATVDRDLRWVTGHGTAEVGDVLVVETKSGSTGPGPLDRRLWDLGHRPVRISKYGTGLALLTPGLPGNRWHRVTSRHLAGHLTIKAGVLA</sequence>
<organism evidence="2 3">
    <name type="scientific">Nocardioides zeicaulis</name>
    <dbReference type="NCBI Taxonomy" id="1776857"/>
    <lineage>
        <taxon>Bacteria</taxon>
        <taxon>Bacillati</taxon>
        <taxon>Actinomycetota</taxon>
        <taxon>Actinomycetes</taxon>
        <taxon>Propionibacteriales</taxon>
        <taxon>Nocardioidaceae</taxon>
        <taxon>Nocardioides</taxon>
    </lineage>
</organism>
<evidence type="ECO:0000313" key="3">
    <source>
        <dbReference type="Proteomes" id="UP001589698"/>
    </source>
</evidence>
<evidence type="ECO:0000259" key="1">
    <source>
        <dbReference type="Pfam" id="PF09359"/>
    </source>
</evidence>
<dbReference type="Pfam" id="PF09359">
    <property type="entry name" value="VTC"/>
    <property type="match status" value="1"/>
</dbReference>
<proteinExistence type="predicted"/>
<protein>
    <submittedName>
        <fullName evidence="2">Polyphosphate polymerase domain-containing protein</fullName>
    </submittedName>
</protein>
<dbReference type="CDD" id="cd07750">
    <property type="entry name" value="PolyPPase_VTC_like"/>
    <property type="match status" value="1"/>
</dbReference>
<gene>
    <name evidence="2" type="ORF">ACFFJG_09340</name>
</gene>
<comment type="caution">
    <text evidence="2">The sequence shown here is derived from an EMBL/GenBank/DDBJ whole genome shotgun (WGS) entry which is preliminary data.</text>
</comment>
<reference evidence="2 3" key="1">
    <citation type="submission" date="2024-09" db="EMBL/GenBank/DDBJ databases">
        <authorList>
            <person name="Sun Q."/>
            <person name="Mori K."/>
        </authorList>
    </citation>
    <scope>NUCLEOTIDE SEQUENCE [LARGE SCALE GENOMIC DNA]</scope>
    <source>
        <strain evidence="2 3">CCM 8654</strain>
    </source>
</reference>
<name>A0ABV6E160_9ACTN</name>
<dbReference type="Proteomes" id="UP001589698">
    <property type="component" value="Unassembled WGS sequence"/>
</dbReference>
<accession>A0ABV6E160</accession>
<dbReference type="InterPro" id="IPR018966">
    <property type="entry name" value="VTC_domain"/>
</dbReference>